<feature type="domain" description="Transposase IS4-like" evidence="2">
    <location>
        <begin position="5"/>
        <end position="113"/>
    </location>
</feature>
<evidence type="ECO:0000313" key="4">
    <source>
        <dbReference type="Proteomes" id="UP000320593"/>
    </source>
</evidence>
<evidence type="ECO:0000259" key="2">
    <source>
        <dbReference type="Pfam" id="PF01609"/>
    </source>
</evidence>
<organism evidence="3 4">
    <name type="scientific">Roseibium hamelinense</name>
    <dbReference type="NCBI Taxonomy" id="150831"/>
    <lineage>
        <taxon>Bacteria</taxon>
        <taxon>Pseudomonadati</taxon>
        <taxon>Pseudomonadota</taxon>
        <taxon>Alphaproteobacteria</taxon>
        <taxon>Hyphomicrobiales</taxon>
        <taxon>Stappiaceae</taxon>
        <taxon>Roseibium</taxon>
    </lineage>
</organism>
<dbReference type="InterPro" id="IPR002559">
    <property type="entry name" value="Transposase_11"/>
</dbReference>
<evidence type="ECO:0000313" key="3">
    <source>
        <dbReference type="EMBL" id="TWI82240.1"/>
    </source>
</evidence>
<dbReference type="GO" id="GO:0006313">
    <property type="term" value="P:DNA transposition"/>
    <property type="evidence" value="ECO:0007669"/>
    <property type="project" value="InterPro"/>
</dbReference>
<dbReference type="Pfam" id="PF01609">
    <property type="entry name" value="DDE_Tnp_1"/>
    <property type="match status" value="1"/>
</dbReference>
<dbReference type="AlphaFoldDB" id="A0A562SNI9"/>
<protein>
    <submittedName>
        <fullName evidence="3">Transposase</fullName>
    </submittedName>
</protein>
<name>A0A562SNI9_9HYPH</name>
<feature type="transmembrane region" description="Helical" evidence="1">
    <location>
        <begin position="101"/>
        <end position="121"/>
    </location>
</feature>
<keyword evidence="4" id="KW-1185">Reference proteome</keyword>
<reference evidence="3 4" key="1">
    <citation type="submission" date="2019-07" db="EMBL/GenBank/DDBJ databases">
        <title>Genomic Encyclopedia of Archaeal and Bacterial Type Strains, Phase II (KMG-II): from individual species to whole genera.</title>
        <authorList>
            <person name="Goeker M."/>
        </authorList>
    </citation>
    <scope>NUCLEOTIDE SEQUENCE [LARGE SCALE GENOMIC DNA]</scope>
    <source>
        <strain evidence="3 4">ATCC BAA-252</strain>
    </source>
</reference>
<gene>
    <name evidence="3" type="ORF">JM93_03588</name>
</gene>
<dbReference type="GO" id="GO:0003677">
    <property type="term" value="F:DNA binding"/>
    <property type="evidence" value="ECO:0007669"/>
    <property type="project" value="InterPro"/>
</dbReference>
<accession>A0A562SNI9</accession>
<keyword evidence="1" id="KW-0472">Membrane</keyword>
<comment type="caution">
    <text evidence="3">The sequence shown here is derived from an EMBL/GenBank/DDBJ whole genome shotgun (WGS) entry which is preliminary data.</text>
</comment>
<dbReference type="EMBL" id="VLLF01000009">
    <property type="protein sequence ID" value="TWI82240.1"/>
    <property type="molecule type" value="Genomic_DNA"/>
</dbReference>
<dbReference type="PANTHER" id="PTHR30007">
    <property type="entry name" value="PHP DOMAIN PROTEIN"/>
    <property type="match status" value="1"/>
</dbReference>
<dbReference type="Proteomes" id="UP000320593">
    <property type="component" value="Unassembled WGS sequence"/>
</dbReference>
<proteinExistence type="predicted"/>
<dbReference type="GO" id="GO:0004803">
    <property type="term" value="F:transposase activity"/>
    <property type="evidence" value="ECO:0007669"/>
    <property type="project" value="InterPro"/>
</dbReference>
<keyword evidence="1" id="KW-0812">Transmembrane</keyword>
<dbReference type="PANTHER" id="PTHR30007:SF1">
    <property type="entry name" value="BLR1914 PROTEIN"/>
    <property type="match status" value="1"/>
</dbReference>
<dbReference type="NCBIfam" id="NF033580">
    <property type="entry name" value="transpos_IS5_3"/>
    <property type="match status" value="1"/>
</dbReference>
<keyword evidence="1" id="KW-1133">Transmembrane helix</keyword>
<evidence type="ECO:0000256" key="1">
    <source>
        <dbReference type="SAM" id="Phobius"/>
    </source>
</evidence>
<sequence>MIGRPFAFMLTGGNAADSPVAPHLLAGLKGARYLLADKGYDANSLRRHLRQRAIIPVIPGRSNRKRVIRYDAKRYKSRHLIENAFCRLKDFRRVATRYDKLARNFLSAVALATLVAFWIGLSLNPNSAFKSSDKYGRQLSNKDYQMLLNTTGSVTRLKHRETASELRKYSMQFAELIKRCEDPSISKASKLKFAEVIHILQHVPADSALQHLLQTEAGGAPGASTTELNQRQRALKTAQFGIQHAVTPPDIHTLMMPVYAKVIAARINDPTSKLHNPNEVEVLNGLQQFPQFSEFMLQAGGRFNPDYGLTERGTHENFSSFAGQFVENFCNHHGIGDGAQIGLALTDFLKSAAQMMAADAGVPQNSDQKIALEQAYSTAVDVLKMLIRKGMSSTARSGPVTGPADAKMPLGNDIQHSIQSIVSYAEPEEIQSADVIDPSESSRRPDSPEALLKKCLLSMIGTVTGEVAPMTKTDIQRMALKADDAALGSLQR</sequence>